<protein>
    <submittedName>
        <fullName evidence="2">Uncharacterized protein</fullName>
    </submittedName>
</protein>
<reference evidence="3" key="1">
    <citation type="submission" date="2024-06" db="EMBL/GenBank/DDBJ databases">
        <title>Draft Genome Sequences of Epichloe bromicola Strains Isolated from Elymus ciliaris.</title>
        <authorList>
            <consortium name="Epichloe bromicola genome sequencing consortium"/>
            <person name="Miura A."/>
            <person name="Imano S."/>
            <person name="Ashida A."/>
            <person name="Sato I."/>
            <person name="Chiba S."/>
            <person name="Tanaka A."/>
            <person name="Camagna M."/>
            <person name="Takemoto D."/>
        </authorList>
    </citation>
    <scope>NUCLEOTIDE SEQUENCE [LARGE SCALE GENOMIC DNA]</scope>
    <source>
        <strain evidence="3">DP</strain>
    </source>
</reference>
<organism evidence="2 3">
    <name type="scientific">Epichloe bromicola</name>
    <dbReference type="NCBI Taxonomy" id="79588"/>
    <lineage>
        <taxon>Eukaryota</taxon>
        <taxon>Fungi</taxon>
        <taxon>Dikarya</taxon>
        <taxon>Ascomycota</taxon>
        <taxon>Pezizomycotina</taxon>
        <taxon>Sordariomycetes</taxon>
        <taxon>Hypocreomycetidae</taxon>
        <taxon>Hypocreales</taxon>
        <taxon>Clavicipitaceae</taxon>
        <taxon>Epichloe</taxon>
    </lineage>
</organism>
<dbReference type="Proteomes" id="UP001562357">
    <property type="component" value="Unassembled WGS sequence"/>
</dbReference>
<accession>A0ABQ0CUM5</accession>
<proteinExistence type="predicted"/>
<feature type="transmembrane region" description="Helical" evidence="1">
    <location>
        <begin position="107"/>
        <end position="128"/>
    </location>
</feature>
<keyword evidence="1" id="KW-1133">Transmembrane helix</keyword>
<evidence type="ECO:0000313" key="3">
    <source>
        <dbReference type="Proteomes" id="UP001562357"/>
    </source>
</evidence>
<evidence type="ECO:0000256" key="1">
    <source>
        <dbReference type="SAM" id="Phobius"/>
    </source>
</evidence>
<gene>
    <name evidence="2" type="primary">g5441</name>
    <name evidence="2" type="ORF">EsDP_00005441</name>
</gene>
<keyword evidence="3" id="KW-1185">Reference proteome</keyword>
<name>A0ABQ0CUM5_9HYPO</name>
<sequence>MNDATAQSGNTEPWSFASENQRQDVTAWCDPRLSKLSIRHWTDIDISDDLAARCDVFRFDLRGAELLWTAERDQGRDSTLTLTAAEFPSMDYLDQGRRRCQHGRKNGWAWGIFNWLTFVLPLGVEPLWEYTPDLLFRLMSLFYHQPGMLCPTSSPPLIEVPKGCLLDTSERSLVPRAEVVSWLPAYKG</sequence>
<evidence type="ECO:0000313" key="2">
    <source>
        <dbReference type="EMBL" id="GAB0137161.1"/>
    </source>
</evidence>
<dbReference type="EMBL" id="BAAFGZ010000253">
    <property type="protein sequence ID" value="GAB0137161.1"/>
    <property type="molecule type" value="Genomic_DNA"/>
</dbReference>
<keyword evidence="1" id="KW-0812">Transmembrane</keyword>
<comment type="caution">
    <text evidence="2">The sequence shown here is derived from an EMBL/GenBank/DDBJ whole genome shotgun (WGS) entry which is preliminary data.</text>
</comment>
<keyword evidence="1" id="KW-0472">Membrane</keyword>